<feature type="compositionally biased region" description="Polar residues" evidence="1">
    <location>
        <begin position="1162"/>
        <end position="1178"/>
    </location>
</feature>
<feature type="region of interest" description="Disordered" evidence="1">
    <location>
        <begin position="635"/>
        <end position="680"/>
    </location>
</feature>
<organism evidence="2 3">
    <name type="scientific">Ascobolus immersus RN42</name>
    <dbReference type="NCBI Taxonomy" id="1160509"/>
    <lineage>
        <taxon>Eukaryota</taxon>
        <taxon>Fungi</taxon>
        <taxon>Dikarya</taxon>
        <taxon>Ascomycota</taxon>
        <taxon>Pezizomycotina</taxon>
        <taxon>Pezizomycetes</taxon>
        <taxon>Pezizales</taxon>
        <taxon>Ascobolaceae</taxon>
        <taxon>Ascobolus</taxon>
    </lineage>
</organism>
<gene>
    <name evidence="2" type="ORF">BJ508DRAFT_331326</name>
</gene>
<reference evidence="2 3" key="1">
    <citation type="journal article" date="2018" name="Nat. Ecol. Evol.">
        <title>Pezizomycetes genomes reveal the molecular basis of ectomycorrhizal truffle lifestyle.</title>
        <authorList>
            <person name="Murat C."/>
            <person name="Payen T."/>
            <person name="Noel B."/>
            <person name="Kuo A."/>
            <person name="Morin E."/>
            <person name="Chen J."/>
            <person name="Kohler A."/>
            <person name="Krizsan K."/>
            <person name="Balestrini R."/>
            <person name="Da Silva C."/>
            <person name="Montanini B."/>
            <person name="Hainaut M."/>
            <person name="Levati E."/>
            <person name="Barry K.W."/>
            <person name="Belfiori B."/>
            <person name="Cichocki N."/>
            <person name="Clum A."/>
            <person name="Dockter R.B."/>
            <person name="Fauchery L."/>
            <person name="Guy J."/>
            <person name="Iotti M."/>
            <person name="Le Tacon F."/>
            <person name="Lindquist E.A."/>
            <person name="Lipzen A."/>
            <person name="Malagnac F."/>
            <person name="Mello A."/>
            <person name="Molinier V."/>
            <person name="Miyauchi S."/>
            <person name="Poulain J."/>
            <person name="Riccioni C."/>
            <person name="Rubini A."/>
            <person name="Sitrit Y."/>
            <person name="Splivallo R."/>
            <person name="Traeger S."/>
            <person name="Wang M."/>
            <person name="Zifcakova L."/>
            <person name="Wipf D."/>
            <person name="Zambonelli A."/>
            <person name="Paolocci F."/>
            <person name="Nowrousian M."/>
            <person name="Ottonello S."/>
            <person name="Baldrian P."/>
            <person name="Spatafora J.W."/>
            <person name="Henrissat B."/>
            <person name="Nagy L.G."/>
            <person name="Aury J.M."/>
            <person name="Wincker P."/>
            <person name="Grigoriev I.V."/>
            <person name="Bonfante P."/>
            <person name="Martin F.M."/>
        </authorList>
    </citation>
    <scope>NUCLEOTIDE SEQUENCE [LARGE SCALE GENOMIC DNA]</scope>
    <source>
        <strain evidence="2 3">RN42</strain>
    </source>
</reference>
<feature type="compositionally biased region" description="Polar residues" evidence="1">
    <location>
        <begin position="1264"/>
        <end position="1287"/>
    </location>
</feature>
<protein>
    <submittedName>
        <fullName evidence="2">Uncharacterized protein</fullName>
    </submittedName>
</protein>
<evidence type="ECO:0000313" key="2">
    <source>
        <dbReference type="EMBL" id="RPA76254.1"/>
    </source>
</evidence>
<proteinExistence type="predicted"/>
<accession>A0A3N4I319</accession>
<dbReference type="EMBL" id="ML119748">
    <property type="protein sequence ID" value="RPA76254.1"/>
    <property type="molecule type" value="Genomic_DNA"/>
</dbReference>
<feature type="compositionally biased region" description="Acidic residues" evidence="1">
    <location>
        <begin position="1197"/>
        <end position="1211"/>
    </location>
</feature>
<name>A0A3N4I319_ASCIM</name>
<evidence type="ECO:0000256" key="1">
    <source>
        <dbReference type="SAM" id="MobiDB-lite"/>
    </source>
</evidence>
<dbReference type="Proteomes" id="UP000275078">
    <property type="component" value="Unassembled WGS sequence"/>
</dbReference>
<keyword evidence="3" id="KW-1185">Reference proteome</keyword>
<feature type="compositionally biased region" description="Basic residues" evidence="1">
    <location>
        <begin position="1234"/>
        <end position="1257"/>
    </location>
</feature>
<feature type="compositionally biased region" description="Basic and acidic residues" evidence="1">
    <location>
        <begin position="252"/>
        <end position="266"/>
    </location>
</feature>
<feature type="compositionally biased region" description="Polar residues" evidence="1">
    <location>
        <begin position="19"/>
        <end position="47"/>
    </location>
</feature>
<dbReference type="STRING" id="1160509.A0A3N4I319"/>
<sequence length="1620" mass="183477">MRRRADPPAPAPKATPLRNSTSRALKTPASASLSSSTNRPFNPSTARVNRVLFPSPSQAVTKTPIAPGRSRNPLPQPLPTPVPSRSTFLLEDDIEFNIDNGPPSNVRRNLFNTPNNTFLPRNFNTDPSFYAPPPVATRDEQTQEPDSDAIRSKGPILLPYLDDEGQKRSLRQRVVAINPSVDDVPSDLEDNDDYVQLLQDLNIHIFQNDGESEEEDEDEDEAREPQPLADTDIGTSFLRLQREQNRQQVLDSRPRIELEDRKEIRLHLPANNPPKPLPPDPLNPPPPDSEPDIRYPTSTPTQIATFAWLKINRISKDGYQQFMRMRKQKWWNDDELPLSYTVLQQFADFLPTDPIYSHTVEVEDEEGDSSTRSTADCFFFKVEDVVSRGLRNPEIFDHCHFGLAKEENPIVESYNAIIGGVWPSSILAAKGKYPIQPPSWRNSDGLRLSRNLMVFPGATVLLHMGTFLLPARISGVFESDRIWEKFSAETGEKFKSHALNKIWLTVNPVLVTSDDLSFFGVEDSKSREVIMEGMGPMEGRTQKGVLLLHDFVVPVDSVVAPVVIRLRRTTEDGRAVTDTAVDMRDYLQSINKPMADGLEYDVREMVVPERESSINHLLLHHTFVSKQGLIYSSHKQASGRTWKDPPPSSSRVTRATTAGASPGPKTASPLMPSSPSKGKGVKRKTTIVVYKRISISHCSKALGEGEIEKGEIDFSDLLFVEGSTRERGVDANGDTIITVCIDYYIDKFGVFRTTHRSVGGMYMTFHNLNHKGRDQSRNHFVMGFSPNGASTQDSSVPLVEELRYLAKDGFRLELKDGSYRVFVKLLSVSADMAEANALAGCKAAGALVPCRFCELKRALFSVDSFFLPRAELQEHLRQDHDVAAYRDRWEYTRQMTVMFRDKGLVERSVFDLYGPSFNQYIQVALDIAHSEQKGMDISAFGHILIFFIAGIGEEMLSTLVSFLTDYGSREIARVTRTFKLPPDVSRIPNIGKRIRRLKMSEVTLLISFVPFMLDRVHHEKPVWKDGILQKMNADRSEPFDNVTFTKFITDVFDSIAKANKVLFKREVYVRDCYAEDPYLEIERILLHSRKKIFEMMEPLEKHAQASSAEMKEWFENAGSAIDKEEQRRLLQRERPGGGLLQDESEEEEDEDMDTSERDISQLPDQNTSQANRRNTRGSQRVRATDDDDFIDEHNSSQDDDEQDEDEDDADGYEPPTRSVSSRKSRGANRSGRGMVKRGKATKRRPKTQKKGKVRKSALPKPRNPKSSIASLPNFHTSAHAPSNSRRYGTSLNTATSVGEIQHQLWKSLVLHSNLVDLDLVFCKYANVLGALRGLLDRSQPKTGWPKKHPWEENIRIVQGDIPELFTGYALGQIARSSAEDGISRNKRGEASKLKLAVLQRFPDIKLGTMLSSTELKEQNYESSLVDRDMVSDPLIKGLSLAYQIYGFGYGDVHMTSRLLKRGCRLFWWSSITLYDAMSECRYTYRPGSVISIDAEVEDGKTEEGFVEIRGICTHQNETTDYIFLYVRWLYKVPNVSRRDMPVFRIQNWSDSNQALPDIRPPTPGRRSRLVNRSRPVPVKKTKWTNYIGLPSIRETRPPHFVKDLEVPGQFTLNTTYFASV</sequence>
<evidence type="ECO:0000313" key="3">
    <source>
        <dbReference type="Proteomes" id="UP000275078"/>
    </source>
</evidence>
<feature type="region of interest" description="Disordered" evidence="1">
    <location>
        <begin position="1"/>
        <end position="85"/>
    </location>
</feature>
<dbReference type="OrthoDB" id="2351771at2759"/>
<feature type="compositionally biased region" description="Acidic residues" evidence="1">
    <location>
        <begin position="1142"/>
        <end position="1153"/>
    </location>
</feature>
<feature type="compositionally biased region" description="Acidic residues" evidence="1">
    <location>
        <begin position="210"/>
        <end position="222"/>
    </location>
</feature>
<feature type="region of interest" description="Disordered" evidence="1">
    <location>
        <begin position="1132"/>
        <end position="1287"/>
    </location>
</feature>
<feature type="region of interest" description="Disordered" evidence="1">
    <location>
        <begin position="210"/>
        <end position="233"/>
    </location>
</feature>
<feature type="compositionally biased region" description="Polar residues" evidence="1">
    <location>
        <begin position="649"/>
        <end position="659"/>
    </location>
</feature>
<feature type="region of interest" description="Disordered" evidence="1">
    <location>
        <begin position="245"/>
        <end position="293"/>
    </location>
</feature>
<feature type="compositionally biased region" description="Pro residues" evidence="1">
    <location>
        <begin position="271"/>
        <end position="288"/>
    </location>
</feature>